<name>A0A9W8K5J8_9AGAR</name>
<gene>
    <name evidence="1" type="ORF">NLJ89_g2623</name>
</gene>
<evidence type="ECO:0000313" key="1">
    <source>
        <dbReference type="EMBL" id="KAJ3514005.1"/>
    </source>
</evidence>
<sequence>MRSYLSSAWPPQESVEHIVRKASGEFIYATTIIKYIRSPKHRPDDRLQVILGLYPAPANETPFAELDALYSHIFSFITNFELVMRIIGILVIPRSKGDCLGNYKSPAVIEELLSLRPGDVWILLDDLQSLITVDEPDAPIKILHASLADYLLDRGRSGKFWIDLPLLHSFMASGYSKRTLRIIDDHNFNPNTFQSSLVPFIMHCELSVMTQDLVRAILSLDFASICQAMVTRYKAWLVLNNFYIWFLVRTFFRFLERDVFGPKSESIELYRMLQLENLKDFFIQQLGNTVPENYLPDLTTLVREKIKRCSCSAMSGASEHFCHAKRPEVSPHIIQYLILVCQLFYWDYTPSNAKLRARYAAAACNCLKFLSKDDSKQEEQTVPRKKHQGRSNTHFRIHYYSDELWEAHLDLALVLLPQADYLDELVAYLSRLRFSPPIFARHSSHINKLMKVIVMYLQDVEPYIEPTLLPKLKERWAADSGPPSYSD</sequence>
<dbReference type="EMBL" id="JANKHO010000167">
    <property type="protein sequence ID" value="KAJ3514005.1"/>
    <property type="molecule type" value="Genomic_DNA"/>
</dbReference>
<evidence type="ECO:0000313" key="2">
    <source>
        <dbReference type="Proteomes" id="UP001148786"/>
    </source>
</evidence>
<organism evidence="1 2">
    <name type="scientific">Agrocybe chaxingu</name>
    <dbReference type="NCBI Taxonomy" id="84603"/>
    <lineage>
        <taxon>Eukaryota</taxon>
        <taxon>Fungi</taxon>
        <taxon>Dikarya</taxon>
        <taxon>Basidiomycota</taxon>
        <taxon>Agaricomycotina</taxon>
        <taxon>Agaricomycetes</taxon>
        <taxon>Agaricomycetidae</taxon>
        <taxon>Agaricales</taxon>
        <taxon>Agaricineae</taxon>
        <taxon>Strophariaceae</taxon>
        <taxon>Agrocybe</taxon>
    </lineage>
</organism>
<proteinExistence type="predicted"/>
<keyword evidence="2" id="KW-1185">Reference proteome</keyword>
<reference evidence="1" key="1">
    <citation type="submission" date="2022-07" db="EMBL/GenBank/DDBJ databases">
        <title>Genome Sequence of Agrocybe chaxingu.</title>
        <authorList>
            <person name="Buettner E."/>
        </authorList>
    </citation>
    <scope>NUCLEOTIDE SEQUENCE</scope>
    <source>
        <strain evidence="1">MP-N11</strain>
    </source>
</reference>
<dbReference type="OrthoDB" id="5967843at2759"/>
<dbReference type="Proteomes" id="UP001148786">
    <property type="component" value="Unassembled WGS sequence"/>
</dbReference>
<comment type="caution">
    <text evidence="1">The sequence shown here is derived from an EMBL/GenBank/DDBJ whole genome shotgun (WGS) entry which is preliminary data.</text>
</comment>
<accession>A0A9W8K5J8</accession>
<dbReference type="AlphaFoldDB" id="A0A9W8K5J8"/>
<protein>
    <submittedName>
        <fullName evidence="1">Uncharacterized protein</fullName>
    </submittedName>
</protein>